<feature type="transmembrane region" description="Helical" evidence="5">
    <location>
        <begin position="7"/>
        <end position="28"/>
    </location>
</feature>
<dbReference type="EMBL" id="JPOS01000010">
    <property type="protein sequence ID" value="KGE89340.1"/>
    <property type="molecule type" value="Genomic_DNA"/>
</dbReference>
<evidence type="ECO:0000256" key="4">
    <source>
        <dbReference type="PROSITE-ProRule" id="PRU00433"/>
    </source>
</evidence>
<dbReference type="AlphaFoldDB" id="A0A098SB53"/>
<reference evidence="7 8" key="1">
    <citation type="journal article" date="2014" name="Int. J. Syst. Evol. Microbiol.">
        <title>Phaeodactylibacter xiamenensis gen. nov., sp. nov., a member of the family Saprospiraceae isolated from the marine alga Phaeodactylum tricornutum.</title>
        <authorList>
            <person name="Chen Z.Jr."/>
            <person name="Lei X."/>
            <person name="Lai Q."/>
            <person name="Li Y."/>
            <person name="Zhang B."/>
            <person name="Zhang J."/>
            <person name="Zhang H."/>
            <person name="Yang L."/>
            <person name="Zheng W."/>
            <person name="Tian Y."/>
            <person name="Yu Z."/>
            <person name="Xu H.Jr."/>
            <person name="Zheng T."/>
        </authorList>
    </citation>
    <scope>NUCLEOTIDE SEQUENCE [LARGE SCALE GENOMIC DNA]</scope>
    <source>
        <strain evidence="7 8">KD52</strain>
    </source>
</reference>
<dbReference type="GO" id="GO:0046872">
    <property type="term" value="F:metal ion binding"/>
    <property type="evidence" value="ECO:0007669"/>
    <property type="project" value="UniProtKB-KW"/>
</dbReference>
<evidence type="ECO:0000256" key="1">
    <source>
        <dbReference type="ARBA" id="ARBA00022617"/>
    </source>
</evidence>
<dbReference type="InterPro" id="IPR009056">
    <property type="entry name" value="Cyt_c-like_dom"/>
</dbReference>
<evidence type="ECO:0000313" key="8">
    <source>
        <dbReference type="Proteomes" id="UP000029736"/>
    </source>
</evidence>
<keyword evidence="5" id="KW-1133">Transmembrane helix</keyword>
<proteinExistence type="predicted"/>
<dbReference type="PANTHER" id="PTHR35008:SF4">
    <property type="entry name" value="BLL4482 PROTEIN"/>
    <property type="match status" value="1"/>
</dbReference>
<protein>
    <recommendedName>
        <fullName evidence="6">Cytochrome c domain-containing protein</fullName>
    </recommendedName>
</protein>
<comment type="caution">
    <text evidence="7">The sequence shown here is derived from an EMBL/GenBank/DDBJ whole genome shotgun (WGS) entry which is preliminary data.</text>
</comment>
<organism evidence="7 8">
    <name type="scientific">Phaeodactylibacter xiamenensis</name>
    <dbReference type="NCBI Taxonomy" id="1524460"/>
    <lineage>
        <taxon>Bacteria</taxon>
        <taxon>Pseudomonadati</taxon>
        <taxon>Bacteroidota</taxon>
        <taxon>Saprospiria</taxon>
        <taxon>Saprospirales</taxon>
        <taxon>Haliscomenobacteraceae</taxon>
        <taxon>Phaeodactylibacter</taxon>
    </lineage>
</organism>
<dbReference type="GO" id="GO:0020037">
    <property type="term" value="F:heme binding"/>
    <property type="evidence" value="ECO:0007669"/>
    <property type="project" value="InterPro"/>
</dbReference>
<feature type="domain" description="Cytochrome c" evidence="6">
    <location>
        <begin position="48"/>
        <end position="147"/>
    </location>
</feature>
<dbReference type="Proteomes" id="UP000029736">
    <property type="component" value="Unassembled WGS sequence"/>
</dbReference>
<evidence type="ECO:0000256" key="5">
    <source>
        <dbReference type="SAM" id="Phobius"/>
    </source>
</evidence>
<gene>
    <name evidence="7" type="ORF">IX84_03190</name>
</gene>
<accession>A0A098SB53</accession>
<dbReference type="PANTHER" id="PTHR35008">
    <property type="entry name" value="BLL4482 PROTEIN-RELATED"/>
    <property type="match status" value="1"/>
</dbReference>
<feature type="domain" description="Cytochrome c" evidence="6">
    <location>
        <begin position="190"/>
        <end position="304"/>
    </location>
</feature>
<dbReference type="SUPFAM" id="SSF46626">
    <property type="entry name" value="Cytochrome c"/>
    <property type="match status" value="2"/>
</dbReference>
<evidence type="ECO:0000313" key="7">
    <source>
        <dbReference type="EMBL" id="KGE89340.1"/>
    </source>
</evidence>
<evidence type="ECO:0000256" key="2">
    <source>
        <dbReference type="ARBA" id="ARBA00022723"/>
    </source>
</evidence>
<keyword evidence="1 4" id="KW-0349">Heme</keyword>
<keyword evidence="8" id="KW-1185">Reference proteome</keyword>
<dbReference type="GO" id="GO:0009055">
    <property type="term" value="F:electron transfer activity"/>
    <property type="evidence" value="ECO:0007669"/>
    <property type="project" value="InterPro"/>
</dbReference>
<keyword evidence="3 4" id="KW-0408">Iron</keyword>
<dbReference type="Pfam" id="PF13442">
    <property type="entry name" value="Cytochrome_CBB3"/>
    <property type="match status" value="1"/>
</dbReference>
<dbReference type="PROSITE" id="PS51007">
    <property type="entry name" value="CYTC"/>
    <property type="match status" value="2"/>
</dbReference>
<keyword evidence="5" id="KW-0472">Membrane</keyword>
<dbReference type="RefSeq" id="WP_044216446.1">
    <property type="nucleotide sequence ID" value="NZ_JBKAGJ010000024.1"/>
</dbReference>
<dbReference type="InterPro" id="IPR036909">
    <property type="entry name" value="Cyt_c-like_dom_sf"/>
</dbReference>
<dbReference type="OrthoDB" id="9809720at2"/>
<dbReference type="InterPro" id="IPR051459">
    <property type="entry name" value="Cytochrome_c-type_DH"/>
</dbReference>
<name>A0A098SB53_9BACT</name>
<dbReference type="Gene3D" id="1.10.760.10">
    <property type="entry name" value="Cytochrome c-like domain"/>
    <property type="match status" value="2"/>
</dbReference>
<keyword evidence="2 4" id="KW-0479">Metal-binding</keyword>
<dbReference type="STRING" id="1524460.IX84_03190"/>
<keyword evidence="5" id="KW-0812">Transmembrane</keyword>
<evidence type="ECO:0000259" key="6">
    <source>
        <dbReference type="PROSITE" id="PS51007"/>
    </source>
</evidence>
<evidence type="ECO:0000256" key="3">
    <source>
        <dbReference type="ARBA" id="ARBA00023004"/>
    </source>
</evidence>
<sequence>MKKALKILGMVLLGLIVIVLLGAAYINFSPIPKHEAEVPAITIKADSAQLARGEHLVNVSCALCHKGKNTNQMEGGLWREKDFGEVYTPNLTLHPDSKLSQYSDGELALMLRTGLKKNGEVAFFMPRYMHLSDEDLNAVIAFLRSENPLTRPSDKQWPERKPNYLAKLLTKVAIKPTPYPETVAAVDFNDPVAHGRYLTHNLACYHCHSGSFDGINEVEPTASAGYFGGGNPILKKNGSAKVLSSNLTPHPDHGLGKYSPEQFAKAVRTGKRHDGSNLDHSMPLFTNLTDAEINAMYAYLQTVPVIDNAIEPGAVVK</sequence>